<dbReference type="GO" id="GO:0006508">
    <property type="term" value="P:proteolysis"/>
    <property type="evidence" value="ECO:0007669"/>
    <property type="project" value="UniProtKB-KW"/>
</dbReference>
<keyword evidence="8" id="KW-1133">Transmembrane helix</keyword>
<keyword evidence="2" id="KW-0479">Metal-binding</keyword>
<keyword evidence="3 6" id="KW-0378">Hydrolase</keyword>
<gene>
    <name evidence="10" type="ORF">HJC23_007240</name>
</gene>
<evidence type="ECO:0000313" key="10">
    <source>
        <dbReference type="EMBL" id="KAL3793500.1"/>
    </source>
</evidence>
<comment type="cofactor">
    <cofactor evidence="6">
        <name>Zn(2+)</name>
        <dbReference type="ChEBI" id="CHEBI:29105"/>
    </cofactor>
    <text evidence="6">Binds 1 zinc ion per subunit.</text>
</comment>
<evidence type="ECO:0000259" key="9">
    <source>
        <dbReference type="Pfam" id="PF01435"/>
    </source>
</evidence>
<evidence type="ECO:0000256" key="6">
    <source>
        <dbReference type="RuleBase" id="RU003983"/>
    </source>
</evidence>
<dbReference type="AlphaFoldDB" id="A0ABD3Q5F8"/>
<sequence>MKQHNRDNQRRRHPSQNNPYQQNDSTKAVPSVTKWLLPILSRRLGIKSRRQQELFLLGCIVAILALWFLTPVSDSCAAFILYTVPIESDVALGREALVSLERKYPRVHDRWGVSRIGSELVSAGTLSKRDLYSRQLQQNPQLFDNIEIYQWDFGVVKAPPDMVNAFALPGGIVRVTDSLLKTLHLTDAELAALLGHEMGHILYRHSQKRAIKNHLLSTIWEAFSYEDNDGYNESFGEAVAEGMWKSASFLGELAFSRSDEYQADEAAWDLLASTYSTAGRSNNIDARQFHPKSVKSLLTKLWKYQGGSGSTSWESTHPGTKDRIDALQKKWNTLDTLKRRTFV</sequence>
<comment type="caution">
    <text evidence="10">The sequence shown here is derived from an EMBL/GenBank/DDBJ whole genome shotgun (WGS) entry which is preliminary data.</text>
</comment>
<dbReference type="PANTHER" id="PTHR22726:SF1">
    <property type="entry name" value="METALLOENDOPEPTIDASE OMA1, MITOCHONDRIAL"/>
    <property type="match status" value="1"/>
</dbReference>
<dbReference type="InterPro" id="IPR051156">
    <property type="entry name" value="Mito/Outer_Membr_Metalloprot"/>
</dbReference>
<dbReference type="PANTHER" id="PTHR22726">
    <property type="entry name" value="METALLOENDOPEPTIDASE OMA1"/>
    <property type="match status" value="1"/>
</dbReference>
<evidence type="ECO:0000256" key="2">
    <source>
        <dbReference type="ARBA" id="ARBA00022723"/>
    </source>
</evidence>
<dbReference type="Pfam" id="PF01435">
    <property type="entry name" value="Peptidase_M48"/>
    <property type="match status" value="1"/>
</dbReference>
<reference evidence="10 11" key="1">
    <citation type="journal article" date="2020" name="G3 (Bethesda)">
        <title>Improved Reference Genome for Cyclotella cryptica CCMP332, a Model for Cell Wall Morphogenesis, Salinity Adaptation, and Lipid Production in Diatoms (Bacillariophyta).</title>
        <authorList>
            <person name="Roberts W.R."/>
            <person name="Downey K.M."/>
            <person name="Ruck E.C."/>
            <person name="Traller J.C."/>
            <person name="Alverson A.J."/>
        </authorList>
    </citation>
    <scope>NUCLEOTIDE SEQUENCE [LARGE SCALE GENOMIC DNA]</scope>
    <source>
        <strain evidence="10 11">CCMP332</strain>
    </source>
</reference>
<evidence type="ECO:0000256" key="5">
    <source>
        <dbReference type="ARBA" id="ARBA00023049"/>
    </source>
</evidence>
<keyword evidence="4 6" id="KW-0862">Zinc</keyword>
<organism evidence="10 11">
    <name type="scientific">Cyclotella cryptica</name>
    <dbReference type="NCBI Taxonomy" id="29204"/>
    <lineage>
        <taxon>Eukaryota</taxon>
        <taxon>Sar</taxon>
        <taxon>Stramenopiles</taxon>
        <taxon>Ochrophyta</taxon>
        <taxon>Bacillariophyta</taxon>
        <taxon>Coscinodiscophyceae</taxon>
        <taxon>Thalassiosirophycidae</taxon>
        <taxon>Stephanodiscales</taxon>
        <taxon>Stephanodiscaceae</taxon>
        <taxon>Cyclotella</taxon>
    </lineage>
</organism>
<dbReference type="GO" id="GO:0008237">
    <property type="term" value="F:metallopeptidase activity"/>
    <property type="evidence" value="ECO:0007669"/>
    <property type="project" value="UniProtKB-KW"/>
</dbReference>
<feature type="region of interest" description="Disordered" evidence="7">
    <location>
        <begin position="1"/>
        <end position="27"/>
    </location>
</feature>
<evidence type="ECO:0000256" key="3">
    <source>
        <dbReference type="ARBA" id="ARBA00022801"/>
    </source>
</evidence>
<dbReference type="EMBL" id="JABMIG020000090">
    <property type="protein sequence ID" value="KAL3793500.1"/>
    <property type="molecule type" value="Genomic_DNA"/>
</dbReference>
<dbReference type="Gene3D" id="3.30.2010.10">
    <property type="entry name" value="Metalloproteases ('zincins'), catalytic domain"/>
    <property type="match status" value="1"/>
</dbReference>
<evidence type="ECO:0000256" key="8">
    <source>
        <dbReference type="SAM" id="Phobius"/>
    </source>
</evidence>
<feature type="compositionally biased region" description="Polar residues" evidence="7">
    <location>
        <begin position="15"/>
        <end position="27"/>
    </location>
</feature>
<feature type="domain" description="Peptidase M48" evidence="9">
    <location>
        <begin position="150"/>
        <end position="329"/>
    </location>
</feature>
<evidence type="ECO:0000313" key="11">
    <source>
        <dbReference type="Proteomes" id="UP001516023"/>
    </source>
</evidence>
<keyword evidence="5 6" id="KW-0482">Metalloprotease</keyword>
<dbReference type="CDD" id="cd07332">
    <property type="entry name" value="M48C_Oma1_like"/>
    <property type="match status" value="1"/>
</dbReference>
<evidence type="ECO:0000256" key="7">
    <source>
        <dbReference type="SAM" id="MobiDB-lite"/>
    </source>
</evidence>
<evidence type="ECO:0000256" key="1">
    <source>
        <dbReference type="ARBA" id="ARBA00022670"/>
    </source>
</evidence>
<feature type="transmembrane region" description="Helical" evidence="8">
    <location>
        <begin position="54"/>
        <end position="70"/>
    </location>
</feature>
<accession>A0ABD3Q5F8</accession>
<proteinExistence type="inferred from homology"/>
<keyword evidence="8" id="KW-0472">Membrane</keyword>
<dbReference type="Proteomes" id="UP001516023">
    <property type="component" value="Unassembled WGS sequence"/>
</dbReference>
<keyword evidence="1 6" id="KW-0645">Protease</keyword>
<comment type="similarity">
    <text evidence="6">Belongs to the peptidase M48 family.</text>
</comment>
<protein>
    <recommendedName>
        <fullName evidence="9">Peptidase M48 domain-containing protein</fullName>
    </recommendedName>
</protein>
<dbReference type="GO" id="GO:0046872">
    <property type="term" value="F:metal ion binding"/>
    <property type="evidence" value="ECO:0007669"/>
    <property type="project" value="UniProtKB-KW"/>
</dbReference>
<keyword evidence="8" id="KW-0812">Transmembrane</keyword>
<keyword evidence="11" id="KW-1185">Reference proteome</keyword>
<evidence type="ECO:0000256" key="4">
    <source>
        <dbReference type="ARBA" id="ARBA00022833"/>
    </source>
</evidence>
<name>A0ABD3Q5F8_9STRA</name>
<dbReference type="InterPro" id="IPR001915">
    <property type="entry name" value="Peptidase_M48"/>
</dbReference>